<sequence>MSRDFAVVAFDGVHLASAGLLLDLFALMRRRVADQFSSRDDIGMHTKVRLLGQGNGTIRVSDGRRLKLDDGLIEHQPHLLVHVPDFEWPDTDMAAGLQALGGTIEWLARQHADGAHISATGRAVHLLAEAGLLGSGPVPIARSAAKPFRLHYSHIRTDIVTPILDQRAITMARGMAHEMRMLTRLIGRFMSITMAGSLAEAMGLEEAEKDGLSDDPLVAAAQIWLAERASRGTRISALATDLAVSQQTLIRRFRARLGMTPRDYLRLLRVRSAQSQLRDTTRSIAQIATLVGYDDLRSFQEVFRTYSGMSASRYRIASRAAPRPD</sequence>
<keyword evidence="2" id="KW-0238">DNA-binding</keyword>
<name>A0A291MZR8_SPHYA</name>
<dbReference type="SUPFAM" id="SSF52317">
    <property type="entry name" value="Class I glutamine amidotransferase-like"/>
    <property type="match status" value="1"/>
</dbReference>
<protein>
    <recommendedName>
        <fullName evidence="5">HTH araC/xylS-type domain-containing protein</fullName>
    </recommendedName>
</protein>
<evidence type="ECO:0000259" key="5">
    <source>
        <dbReference type="PROSITE" id="PS01124"/>
    </source>
</evidence>
<evidence type="ECO:0000256" key="2">
    <source>
        <dbReference type="ARBA" id="ARBA00023125"/>
    </source>
</evidence>
<dbReference type="InterPro" id="IPR018062">
    <property type="entry name" value="HTH_AraC-typ_CS"/>
</dbReference>
<dbReference type="RefSeq" id="WP_097383779.1">
    <property type="nucleotide sequence ID" value="NZ_CP023741.1"/>
</dbReference>
<dbReference type="InterPro" id="IPR029062">
    <property type="entry name" value="Class_I_gatase-like"/>
</dbReference>
<reference evidence="6 7" key="1">
    <citation type="submission" date="2017-10" db="EMBL/GenBank/DDBJ databases">
        <title>Sphingobium yanoikuyae S72.</title>
        <authorList>
            <person name="Sanchez E."/>
            <person name="Bustos P."/>
            <person name="Mendoza P."/>
            <person name="Guo X."/>
            <person name="Mendoza A."/>
        </authorList>
    </citation>
    <scope>NUCLEOTIDE SEQUENCE [LARGE SCALE GENOMIC DNA]</scope>
    <source>
        <strain evidence="6 7">S72</strain>
    </source>
</reference>
<dbReference type="GO" id="GO:0043565">
    <property type="term" value="F:sequence-specific DNA binding"/>
    <property type="evidence" value="ECO:0007669"/>
    <property type="project" value="InterPro"/>
</dbReference>
<keyword evidence="1" id="KW-0805">Transcription regulation</keyword>
<evidence type="ECO:0000256" key="1">
    <source>
        <dbReference type="ARBA" id="ARBA00023015"/>
    </source>
</evidence>
<feature type="domain" description="HTH araC/xylS-type" evidence="5">
    <location>
        <begin position="219"/>
        <end position="317"/>
    </location>
</feature>
<dbReference type="EMBL" id="CP023741">
    <property type="protein sequence ID" value="ATI80654.1"/>
    <property type="molecule type" value="Genomic_DNA"/>
</dbReference>
<dbReference type="SMART" id="SM00342">
    <property type="entry name" value="HTH_ARAC"/>
    <property type="match status" value="1"/>
</dbReference>
<dbReference type="Pfam" id="PF12833">
    <property type="entry name" value="HTH_18"/>
    <property type="match status" value="1"/>
</dbReference>
<keyword evidence="3" id="KW-0804">Transcription</keyword>
<evidence type="ECO:0000313" key="7">
    <source>
        <dbReference type="Proteomes" id="UP000219422"/>
    </source>
</evidence>
<dbReference type="InterPro" id="IPR018060">
    <property type="entry name" value="HTH_AraC"/>
</dbReference>
<keyword evidence="4" id="KW-0812">Transmembrane</keyword>
<accession>A0A291MZR8</accession>
<dbReference type="PROSITE" id="PS01124">
    <property type="entry name" value="HTH_ARAC_FAMILY_2"/>
    <property type="match status" value="1"/>
</dbReference>
<feature type="transmembrane region" description="Helical" evidence="4">
    <location>
        <begin position="6"/>
        <end position="27"/>
    </location>
</feature>
<gene>
    <name evidence="6" type="ORF">A6768_12075</name>
</gene>
<keyword evidence="4" id="KW-0472">Membrane</keyword>
<dbReference type="Proteomes" id="UP000219422">
    <property type="component" value="Chromosome"/>
</dbReference>
<keyword evidence="4" id="KW-1133">Transmembrane helix</keyword>
<dbReference type="InterPro" id="IPR009057">
    <property type="entry name" value="Homeodomain-like_sf"/>
</dbReference>
<dbReference type="AlphaFoldDB" id="A0A291MZR8"/>
<evidence type="ECO:0000313" key="6">
    <source>
        <dbReference type="EMBL" id="ATI80654.1"/>
    </source>
</evidence>
<organism evidence="6 7">
    <name type="scientific">Sphingobium yanoikuyae</name>
    <name type="common">Sphingomonas yanoikuyae</name>
    <dbReference type="NCBI Taxonomy" id="13690"/>
    <lineage>
        <taxon>Bacteria</taxon>
        <taxon>Pseudomonadati</taxon>
        <taxon>Pseudomonadota</taxon>
        <taxon>Alphaproteobacteria</taxon>
        <taxon>Sphingomonadales</taxon>
        <taxon>Sphingomonadaceae</taxon>
        <taxon>Sphingobium</taxon>
    </lineage>
</organism>
<dbReference type="Gene3D" id="1.10.10.60">
    <property type="entry name" value="Homeodomain-like"/>
    <property type="match status" value="2"/>
</dbReference>
<dbReference type="SUPFAM" id="SSF46689">
    <property type="entry name" value="Homeodomain-like"/>
    <property type="match status" value="2"/>
</dbReference>
<dbReference type="Gene3D" id="3.40.50.880">
    <property type="match status" value="1"/>
</dbReference>
<proteinExistence type="predicted"/>
<evidence type="ECO:0000256" key="4">
    <source>
        <dbReference type="SAM" id="Phobius"/>
    </source>
</evidence>
<dbReference type="InterPro" id="IPR050204">
    <property type="entry name" value="AraC_XylS_family_regulators"/>
</dbReference>
<dbReference type="PANTHER" id="PTHR46796">
    <property type="entry name" value="HTH-TYPE TRANSCRIPTIONAL ACTIVATOR RHAS-RELATED"/>
    <property type="match status" value="1"/>
</dbReference>
<dbReference type="GO" id="GO:0003700">
    <property type="term" value="F:DNA-binding transcription factor activity"/>
    <property type="evidence" value="ECO:0007669"/>
    <property type="project" value="InterPro"/>
</dbReference>
<evidence type="ECO:0000256" key="3">
    <source>
        <dbReference type="ARBA" id="ARBA00023163"/>
    </source>
</evidence>
<dbReference type="PROSITE" id="PS00041">
    <property type="entry name" value="HTH_ARAC_FAMILY_1"/>
    <property type="match status" value="2"/>
</dbReference>
<dbReference type="GeneID" id="57777565"/>
<dbReference type="KEGG" id="sya:A6768_12075"/>